<dbReference type="AlphaFoldDB" id="A0A9P0EAN6"/>
<dbReference type="OrthoDB" id="27267at2759"/>
<feature type="transmembrane region" description="Helical" evidence="1">
    <location>
        <begin position="95"/>
        <end position="112"/>
    </location>
</feature>
<proteinExistence type="predicted"/>
<evidence type="ECO:0000313" key="3">
    <source>
        <dbReference type="Proteomes" id="UP001152798"/>
    </source>
</evidence>
<sequence>MTSLSEQTRQAIDELTCLMEEEQEMHMALAGSPLEDTTNPNDDYDDHKGTVNKDGLSHFMSIPRETLPCPMDLKATVSPAVQLATKPQSSRANSYAHSFALLFILISAIPLLT</sequence>
<organism evidence="2 3">
    <name type="scientific">Nezara viridula</name>
    <name type="common">Southern green stink bug</name>
    <name type="synonym">Cimex viridulus</name>
    <dbReference type="NCBI Taxonomy" id="85310"/>
    <lineage>
        <taxon>Eukaryota</taxon>
        <taxon>Metazoa</taxon>
        <taxon>Ecdysozoa</taxon>
        <taxon>Arthropoda</taxon>
        <taxon>Hexapoda</taxon>
        <taxon>Insecta</taxon>
        <taxon>Pterygota</taxon>
        <taxon>Neoptera</taxon>
        <taxon>Paraneoptera</taxon>
        <taxon>Hemiptera</taxon>
        <taxon>Heteroptera</taxon>
        <taxon>Panheteroptera</taxon>
        <taxon>Pentatomomorpha</taxon>
        <taxon>Pentatomoidea</taxon>
        <taxon>Pentatomidae</taxon>
        <taxon>Pentatominae</taxon>
        <taxon>Nezara</taxon>
    </lineage>
</organism>
<evidence type="ECO:0000256" key="1">
    <source>
        <dbReference type="SAM" id="Phobius"/>
    </source>
</evidence>
<gene>
    <name evidence="2" type="ORF">NEZAVI_LOCUS1632</name>
</gene>
<dbReference type="EMBL" id="OV725077">
    <property type="protein sequence ID" value="CAH1390426.1"/>
    <property type="molecule type" value="Genomic_DNA"/>
</dbReference>
<keyword evidence="3" id="KW-1185">Reference proteome</keyword>
<evidence type="ECO:0000313" key="2">
    <source>
        <dbReference type="EMBL" id="CAH1390426.1"/>
    </source>
</evidence>
<keyword evidence="1" id="KW-0472">Membrane</keyword>
<protein>
    <submittedName>
        <fullName evidence="2">Uncharacterized protein</fullName>
    </submittedName>
</protein>
<dbReference type="Proteomes" id="UP001152798">
    <property type="component" value="Chromosome 1"/>
</dbReference>
<reference evidence="2" key="1">
    <citation type="submission" date="2022-01" db="EMBL/GenBank/DDBJ databases">
        <authorList>
            <person name="King R."/>
        </authorList>
    </citation>
    <scope>NUCLEOTIDE SEQUENCE</scope>
</reference>
<accession>A0A9P0EAN6</accession>
<name>A0A9P0EAN6_NEZVI</name>
<keyword evidence="1" id="KW-1133">Transmembrane helix</keyword>
<keyword evidence="1" id="KW-0812">Transmembrane</keyword>